<keyword evidence="3" id="KW-1185">Reference proteome</keyword>
<organism evidence="2 3">
    <name type="scientific">Paenibacillus forsythiae</name>
    <dbReference type="NCBI Taxonomy" id="365616"/>
    <lineage>
        <taxon>Bacteria</taxon>
        <taxon>Bacillati</taxon>
        <taxon>Bacillota</taxon>
        <taxon>Bacilli</taxon>
        <taxon>Bacillales</taxon>
        <taxon>Paenibacillaceae</taxon>
        <taxon>Paenibacillus</taxon>
    </lineage>
</organism>
<sequence>MILHSLVERYHSLVQDPESGMAPPYYSSDKVSFVMVLNLAGDIVRIEDIRKEDAKKKKRPIIRTVPEHPGRSGTGSKPFFLSDKAEYLLGLVKQKDGSWTVSRRYESSRDFHLALLADTFGEEAAALRGFFTKWQPQAHVEASPWQDELNVILGTTDNNLVFQLDGMNRLMHQSPQIRETWERYNAGSGEETPVLGYCLVNGETEQPIARVHDIKIKGVLNSNSAGANIVSFNFPALNSYGKDQSYNAPVSESAARAYAKALNHLLSSDRNKLRQFGEMTTVFWAERKPDSSTWSLQESIFSSYVEGVSLDEQQQEDGKQEELRVTDQVGDFLKRARSGQQVTDSILPGQEASFYILGLAGNNARLSVRYFWKGNFGELFGKLRQYEEDMKLERTGNQAIGLPGILRIMLETVRKVSDFSSMKKSISSSMESQWFQSMVEGHVFPYTVFASVVNRIRTDGIIHPFGEHGRSAWIRASVIKAYLTRYERIKRMKQQSPYKEALLMALNPDAPQVPYRLGRLFAVLEKIQTDSVKGKLNTTIKKSFFSSAAATPASVFPRLLKLSMNHQNKLRPEAEIWYNKKIRDIADEIEAFPQRMNLEEQGLFMLGYFQQMQDLYTAKAKGGDVPSNPIDEEDNVVEENMDEGEEQ</sequence>
<reference evidence="2 3" key="1">
    <citation type="submission" date="2023-07" db="EMBL/GenBank/DDBJ databases">
        <title>Genomic Encyclopedia of Type Strains, Phase IV (KMG-IV): sequencing the most valuable type-strain genomes for metagenomic binning, comparative biology and taxonomic classification.</title>
        <authorList>
            <person name="Goeker M."/>
        </authorList>
    </citation>
    <scope>NUCLEOTIDE SEQUENCE [LARGE SCALE GENOMIC DNA]</scope>
    <source>
        <strain evidence="2 3">T98</strain>
    </source>
</reference>
<dbReference type="EMBL" id="JAUSUY010000005">
    <property type="protein sequence ID" value="MDT3426157.1"/>
    <property type="molecule type" value="Genomic_DNA"/>
</dbReference>
<protein>
    <submittedName>
        <fullName evidence="2">CRISPR-associated protein Csd1</fullName>
    </submittedName>
</protein>
<name>A0ABU3H5Q3_9BACL</name>
<comment type="caution">
    <text evidence="2">The sequence shown here is derived from an EMBL/GenBank/DDBJ whole genome shotgun (WGS) entry which is preliminary data.</text>
</comment>
<feature type="region of interest" description="Disordered" evidence="1">
    <location>
        <begin position="620"/>
        <end position="647"/>
    </location>
</feature>
<evidence type="ECO:0000256" key="1">
    <source>
        <dbReference type="SAM" id="MobiDB-lite"/>
    </source>
</evidence>
<dbReference type="CDD" id="cd09757">
    <property type="entry name" value="Cas8c_I-C"/>
    <property type="match status" value="1"/>
</dbReference>
<gene>
    <name evidence="2" type="ORF">J2Z22_001677</name>
</gene>
<dbReference type="NCBIfam" id="TIGR01863">
    <property type="entry name" value="cas_Csd1"/>
    <property type="match status" value="1"/>
</dbReference>
<feature type="compositionally biased region" description="Acidic residues" evidence="1">
    <location>
        <begin position="630"/>
        <end position="647"/>
    </location>
</feature>
<dbReference type="InterPro" id="IPR010144">
    <property type="entry name" value="CRISPR-assoc_prot_Csd1-typ"/>
</dbReference>
<proteinExistence type="predicted"/>
<dbReference type="RefSeq" id="WP_025698336.1">
    <property type="nucleotide sequence ID" value="NZ_JAUSUY010000005.1"/>
</dbReference>
<evidence type="ECO:0000313" key="3">
    <source>
        <dbReference type="Proteomes" id="UP001248709"/>
    </source>
</evidence>
<dbReference type="Pfam" id="PF09709">
    <property type="entry name" value="Cas_Csd1"/>
    <property type="match status" value="1"/>
</dbReference>
<accession>A0ABU3H5Q3</accession>
<evidence type="ECO:0000313" key="2">
    <source>
        <dbReference type="EMBL" id="MDT3426157.1"/>
    </source>
</evidence>
<dbReference type="Proteomes" id="UP001248709">
    <property type="component" value="Unassembled WGS sequence"/>
</dbReference>